<name>A0ABU0W386_9GAMM</name>
<keyword evidence="10" id="KW-0969">Cilium</keyword>
<comment type="similarity">
    <text evidence="2">Belongs to the FliH family.</text>
</comment>
<dbReference type="Pfam" id="PF02108">
    <property type="entry name" value="FliH"/>
    <property type="match status" value="1"/>
</dbReference>
<evidence type="ECO:0000259" key="9">
    <source>
        <dbReference type="Pfam" id="PF02108"/>
    </source>
</evidence>
<feature type="compositionally biased region" description="Polar residues" evidence="8">
    <location>
        <begin position="252"/>
        <end position="265"/>
    </location>
</feature>
<dbReference type="InterPro" id="IPR018035">
    <property type="entry name" value="Flagellar_FliH/T3SS_HrpE"/>
</dbReference>
<evidence type="ECO:0000256" key="3">
    <source>
        <dbReference type="ARBA" id="ARBA00016507"/>
    </source>
</evidence>
<feature type="region of interest" description="Disordered" evidence="8">
    <location>
        <begin position="218"/>
        <end position="290"/>
    </location>
</feature>
<dbReference type="EMBL" id="JAVDDT010000001">
    <property type="protein sequence ID" value="MDQ2068472.1"/>
    <property type="molecule type" value="Genomic_DNA"/>
</dbReference>
<evidence type="ECO:0000256" key="8">
    <source>
        <dbReference type="SAM" id="MobiDB-lite"/>
    </source>
</evidence>
<sequence length="290" mass="31183">MSEAPDPRQGWRRWEAPTVGKSRDGSASARGGKTARPRGKSASPQSRRPHDPPVTAAEIESIQEAAYEEAWQKGHEEGLEAGREAARHQADAVAALLDAMAEPLQAMDDALEREMVDLVCIIARKLIRRELRTAPDQIVAVVREAVNALPSSDRRIHVQLHPEDARLIRELTGAGGQDARWELVEDPSLSRGGCIVSDRNSTVDARLEHRIGRVLSSMLGDGREVPGEMETEDVEAGEPHGPEQDDPAVTSRAGNANEQESPGTGSESGDGGPSDTRGDAPGEQDDEPLA</sequence>
<evidence type="ECO:0000256" key="7">
    <source>
        <dbReference type="ARBA" id="ARBA00023225"/>
    </source>
</evidence>
<keyword evidence="6" id="KW-0653">Protein transport</keyword>
<evidence type="ECO:0000256" key="4">
    <source>
        <dbReference type="ARBA" id="ARBA00022448"/>
    </source>
</evidence>
<accession>A0ABU0W386</accession>
<reference evidence="10 11" key="1">
    <citation type="submission" date="2023-08" db="EMBL/GenBank/DDBJ databases">
        <title>Whole-genome sequencing of halo(alkali)philic microorganisms from hypersaline lakes.</title>
        <authorList>
            <person name="Sorokin D.Y."/>
            <person name="Abbas B."/>
            <person name="Merkel A.Y."/>
        </authorList>
    </citation>
    <scope>NUCLEOTIDE SEQUENCE [LARGE SCALE GENOMIC DNA]</scope>
    <source>
        <strain evidence="10 11">AB-CW4</strain>
    </source>
</reference>
<dbReference type="Proteomes" id="UP001239019">
    <property type="component" value="Unassembled WGS sequence"/>
</dbReference>
<evidence type="ECO:0000313" key="11">
    <source>
        <dbReference type="Proteomes" id="UP001239019"/>
    </source>
</evidence>
<feature type="compositionally biased region" description="Acidic residues" evidence="8">
    <location>
        <begin position="227"/>
        <end position="236"/>
    </location>
</feature>
<keyword evidence="4" id="KW-0813">Transport</keyword>
<organism evidence="10 11">
    <name type="scientific">Natronospira bacteriovora</name>
    <dbReference type="NCBI Taxonomy" id="3069753"/>
    <lineage>
        <taxon>Bacteria</taxon>
        <taxon>Pseudomonadati</taxon>
        <taxon>Pseudomonadota</taxon>
        <taxon>Gammaproteobacteria</taxon>
        <taxon>Natronospirales</taxon>
        <taxon>Natronospiraceae</taxon>
        <taxon>Natronospira</taxon>
    </lineage>
</organism>
<evidence type="ECO:0000256" key="2">
    <source>
        <dbReference type="ARBA" id="ARBA00006602"/>
    </source>
</evidence>
<keyword evidence="11" id="KW-1185">Reference proteome</keyword>
<comment type="caution">
    <text evidence="10">The sequence shown here is derived from an EMBL/GenBank/DDBJ whole genome shotgun (WGS) entry which is preliminary data.</text>
</comment>
<keyword evidence="10" id="KW-0966">Cell projection</keyword>
<dbReference type="PANTHER" id="PTHR34982">
    <property type="entry name" value="YOP PROTEINS TRANSLOCATION PROTEIN L"/>
    <property type="match status" value="1"/>
</dbReference>
<keyword evidence="7" id="KW-1006">Bacterial flagellum protein export</keyword>
<dbReference type="RefSeq" id="WP_306726959.1">
    <property type="nucleotide sequence ID" value="NZ_JAVDDT010000001.1"/>
</dbReference>
<dbReference type="InterPro" id="IPR051472">
    <property type="entry name" value="T3SS_Stator/FliH"/>
</dbReference>
<protein>
    <recommendedName>
        <fullName evidence="3">Flagellar assembly protein FliH</fullName>
    </recommendedName>
</protein>
<evidence type="ECO:0000256" key="1">
    <source>
        <dbReference type="ARBA" id="ARBA00003041"/>
    </source>
</evidence>
<feature type="region of interest" description="Disordered" evidence="8">
    <location>
        <begin position="1"/>
        <end position="56"/>
    </location>
</feature>
<dbReference type="PANTHER" id="PTHR34982:SF1">
    <property type="entry name" value="FLAGELLAR ASSEMBLY PROTEIN FLIH"/>
    <property type="match status" value="1"/>
</dbReference>
<proteinExistence type="inferred from homology"/>
<gene>
    <name evidence="10" type="ORF">RBH19_01120</name>
</gene>
<feature type="domain" description="Flagellar assembly protein FliH/Type III secretion system HrpE" evidence="9">
    <location>
        <begin position="88"/>
        <end position="213"/>
    </location>
</feature>
<keyword evidence="5" id="KW-1005">Bacterial flagellum biogenesis</keyword>
<evidence type="ECO:0000256" key="5">
    <source>
        <dbReference type="ARBA" id="ARBA00022795"/>
    </source>
</evidence>
<comment type="function">
    <text evidence="1">Needed for flagellar regrowth and assembly.</text>
</comment>
<evidence type="ECO:0000256" key="6">
    <source>
        <dbReference type="ARBA" id="ARBA00022927"/>
    </source>
</evidence>
<keyword evidence="10" id="KW-0282">Flagellum</keyword>
<evidence type="ECO:0000313" key="10">
    <source>
        <dbReference type="EMBL" id="MDQ2068472.1"/>
    </source>
</evidence>